<accession>M3CGU2</accession>
<dbReference type="HOGENOM" id="CLU_1278331_0_0_1"/>
<evidence type="ECO:0000313" key="3">
    <source>
        <dbReference type="Proteomes" id="UP000016931"/>
    </source>
</evidence>
<dbReference type="Proteomes" id="UP000016931">
    <property type="component" value="Unassembled WGS sequence"/>
</dbReference>
<protein>
    <submittedName>
        <fullName evidence="2">Uncharacterized protein</fullName>
    </submittedName>
</protein>
<gene>
    <name evidence="2" type="ORF">SEPMUDRAFT_108453</name>
</gene>
<dbReference type="GeneID" id="27897876"/>
<dbReference type="EMBL" id="KB456264">
    <property type="protein sequence ID" value="EMF13033.1"/>
    <property type="molecule type" value="Genomic_DNA"/>
</dbReference>
<keyword evidence="3" id="KW-1185">Reference proteome</keyword>
<feature type="compositionally biased region" description="Acidic residues" evidence="1">
    <location>
        <begin position="93"/>
        <end position="107"/>
    </location>
</feature>
<feature type="region of interest" description="Disordered" evidence="1">
    <location>
        <begin position="93"/>
        <end position="114"/>
    </location>
</feature>
<dbReference type="RefSeq" id="XP_016761154.1">
    <property type="nucleotide sequence ID" value="XM_016900739.1"/>
</dbReference>
<dbReference type="AlphaFoldDB" id="M3CGU2"/>
<proteinExistence type="predicted"/>
<name>M3CGU2_SPHMS</name>
<evidence type="ECO:0000256" key="1">
    <source>
        <dbReference type="SAM" id="MobiDB-lite"/>
    </source>
</evidence>
<organism evidence="2 3">
    <name type="scientific">Sphaerulina musiva (strain SO2202)</name>
    <name type="common">Poplar stem canker fungus</name>
    <name type="synonym">Septoria musiva</name>
    <dbReference type="NCBI Taxonomy" id="692275"/>
    <lineage>
        <taxon>Eukaryota</taxon>
        <taxon>Fungi</taxon>
        <taxon>Dikarya</taxon>
        <taxon>Ascomycota</taxon>
        <taxon>Pezizomycotina</taxon>
        <taxon>Dothideomycetes</taxon>
        <taxon>Dothideomycetidae</taxon>
        <taxon>Mycosphaerellales</taxon>
        <taxon>Mycosphaerellaceae</taxon>
        <taxon>Sphaerulina</taxon>
    </lineage>
</organism>
<evidence type="ECO:0000313" key="2">
    <source>
        <dbReference type="EMBL" id="EMF13033.1"/>
    </source>
</evidence>
<reference evidence="2 3" key="1">
    <citation type="journal article" date="2012" name="PLoS Pathog.">
        <title>Diverse lifestyles and strategies of plant pathogenesis encoded in the genomes of eighteen Dothideomycetes fungi.</title>
        <authorList>
            <person name="Ohm R.A."/>
            <person name="Feau N."/>
            <person name="Henrissat B."/>
            <person name="Schoch C.L."/>
            <person name="Horwitz B.A."/>
            <person name="Barry K.W."/>
            <person name="Condon B.J."/>
            <person name="Copeland A.C."/>
            <person name="Dhillon B."/>
            <person name="Glaser F."/>
            <person name="Hesse C.N."/>
            <person name="Kosti I."/>
            <person name="LaButti K."/>
            <person name="Lindquist E.A."/>
            <person name="Lucas S."/>
            <person name="Salamov A.A."/>
            <person name="Bradshaw R.E."/>
            <person name="Ciuffetti L."/>
            <person name="Hamelin R.C."/>
            <person name="Kema G.H.J."/>
            <person name="Lawrence C."/>
            <person name="Scott J.A."/>
            <person name="Spatafora J.W."/>
            <person name="Turgeon B.G."/>
            <person name="de Wit P.J.G.M."/>
            <person name="Zhong S."/>
            <person name="Goodwin S.B."/>
            <person name="Grigoriev I.V."/>
        </authorList>
    </citation>
    <scope>NUCLEOTIDE SEQUENCE [LARGE SCALE GENOMIC DNA]</scope>
    <source>
        <strain evidence="2 3">SO2202</strain>
    </source>
</reference>
<sequence>MKVFSAPSNSNCNSTCFTALTCPVPWTLGEASATEVQRDASSTRIFRVPGANHPGLVDEALPNSLCLLPLLLIITPGSSSSFTDCDAVSDADDDAADDDAADDDDDGGGALIIIPPLTGEKGKRRKKKEASTFVNIPASGAGAYGAGRLAFFSVDVLPPTRYTVPEMRVPFPFLPFAANREKDVQVGFRLFTSHKHEHIDDDDDDDDDVVQGTVVS</sequence>